<reference evidence="1 2" key="1">
    <citation type="submission" date="2021-01" db="EMBL/GenBank/DDBJ databases">
        <title>Whole genome shotgun sequence of Catellatospora bangladeshensis NBRC 107357.</title>
        <authorList>
            <person name="Komaki H."/>
            <person name="Tamura T."/>
        </authorList>
    </citation>
    <scope>NUCLEOTIDE SEQUENCE [LARGE SCALE GENOMIC DNA]</scope>
    <source>
        <strain evidence="1 2">NBRC 107357</strain>
    </source>
</reference>
<gene>
    <name evidence="1" type="ORF">Cba03nite_76260</name>
</gene>
<organism evidence="1 2">
    <name type="scientific">Catellatospora bangladeshensis</name>
    <dbReference type="NCBI Taxonomy" id="310355"/>
    <lineage>
        <taxon>Bacteria</taxon>
        <taxon>Bacillati</taxon>
        <taxon>Actinomycetota</taxon>
        <taxon>Actinomycetes</taxon>
        <taxon>Micromonosporales</taxon>
        <taxon>Micromonosporaceae</taxon>
        <taxon>Catellatospora</taxon>
    </lineage>
</organism>
<protein>
    <submittedName>
        <fullName evidence="1">Uncharacterized protein</fullName>
    </submittedName>
</protein>
<sequence length="80" mass="9054">MVVGELEPELVFDLVELRAGQARVDRAHRSQSQATHGLLTEPLAVVFDLVNRRCHEAGLYLAPYAGSIRFRARRRDRVTP</sequence>
<comment type="caution">
    <text evidence="1">The sequence shown here is derived from an EMBL/GenBank/DDBJ whole genome shotgun (WGS) entry which is preliminary data.</text>
</comment>
<keyword evidence="2" id="KW-1185">Reference proteome</keyword>
<dbReference type="Proteomes" id="UP000601223">
    <property type="component" value="Unassembled WGS sequence"/>
</dbReference>
<name>A0A8J3NMK2_9ACTN</name>
<evidence type="ECO:0000313" key="2">
    <source>
        <dbReference type="Proteomes" id="UP000601223"/>
    </source>
</evidence>
<dbReference type="AlphaFoldDB" id="A0A8J3NMK2"/>
<dbReference type="EMBL" id="BONF01000064">
    <property type="protein sequence ID" value="GIF86277.1"/>
    <property type="molecule type" value="Genomic_DNA"/>
</dbReference>
<evidence type="ECO:0000313" key="1">
    <source>
        <dbReference type="EMBL" id="GIF86277.1"/>
    </source>
</evidence>
<proteinExistence type="predicted"/>
<accession>A0A8J3NMK2</accession>